<keyword evidence="2" id="KW-1185">Reference proteome</keyword>
<name>A0A2S9J6G0_9SPHI</name>
<reference evidence="1 2" key="1">
    <citation type="submission" date="2018-02" db="EMBL/GenBank/DDBJ databases">
        <title>The draft genome of Sphingobacterium sp. 5JN-11.</title>
        <authorList>
            <person name="Liu L."/>
            <person name="Li L."/>
            <person name="Liang L."/>
            <person name="Zhang X."/>
            <person name="Wang T."/>
        </authorList>
    </citation>
    <scope>NUCLEOTIDE SEQUENCE [LARGE SCALE GENOMIC DNA]</scope>
    <source>
        <strain evidence="1 2">5JN-11</strain>
    </source>
</reference>
<proteinExistence type="predicted"/>
<protein>
    <submittedName>
        <fullName evidence="1">Uncharacterized protein</fullName>
    </submittedName>
</protein>
<dbReference type="AlphaFoldDB" id="A0A2S9J6G0"/>
<dbReference type="Proteomes" id="UP000239711">
    <property type="component" value="Unassembled WGS sequence"/>
</dbReference>
<comment type="caution">
    <text evidence="1">The sequence shown here is derived from an EMBL/GenBank/DDBJ whole genome shotgun (WGS) entry which is preliminary data.</text>
</comment>
<sequence length="162" mass="20278">MNKKKGETMKKFTIIAFVLFFSTVTLTDTFAQGRGNGKNFRKERKEYVKYIEKRQKDARKYAKKQDKAYHKYYEKREKEYRKYVKNQRKQYRDHDNWYYGERFHHRPDYVYFPEYRTYYDPYRRGYIYRRNSAWVFDHVMPRFMVGVNLGRLNVQFMADLPL</sequence>
<organism evidence="1 2">
    <name type="scientific">Sphingobacterium haloxyli</name>
    <dbReference type="NCBI Taxonomy" id="2100533"/>
    <lineage>
        <taxon>Bacteria</taxon>
        <taxon>Pseudomonadati</taxon>
        <taxon>Bacteroidota</taxon>
        <taxon>Sphingobacteriia</taxon>
        <taxon>Sphingobacteriales</taxon>
        <taxon>Sphingobacteriaceae</taxon>
        <taxon>Sphingobacterium</taxon>
    </lineage>
</organism>
<evidence type="ECO:0000313" key="1">
    <source>
        <dbReference type="EMBL" id="PRD48388.1"/>
    </source>
</evidence>
<dbReference type="EMBL" id="PVBQ01000003">
    <property type="protein sequence ID" value="PRD48388.1"/>
    <property type="molecule type" value="Genomic_DNA"/>
</dbReference>
<accession>A0A2S9J6G0</accession>
<evidence type="ECO:0000313" key="2">
    <source>
        <dbReference type="Proteomes" id="UP000239711"/>
    </source>
</evidence>
<gene>
    <name evidence="1" type="ORF">C5745_04075</name>
</gene>